<dbReference type="SMART" id="SM00228">
    <property type="entry name" value="PDZ"/>
    <property type="match status" value="1"/>
</dbReference>
<dbReference type="Gene3D" id="2.30.42.10">
    <property type="match status" value="1"/>
</dbReference>
<evidence type="ECO:0000259" key="2">
    <source>
        <dbReference type="PROSITE" id="PS50106"/>
    </source>
</evidence>
<dbReference type="SUPFAM" id="SSF50156">
    <property type="entry name" value="PDZ domain-like"/>
    <property type="match status" value="1"/>
</dbReference>
<feature type="compositionally biased region" description="Polar residues" evidence="1">
    <location>
        <begin position="142"/>
        <end position="157"/>
    </location>
</feature>
<name>A0A7I8XDI5_BURXY</name>
<dbReference type="SMR" id="A0A7I8XDI5"/>
<feature type="domain" description="PDZ" evidence="2">
    <location>
        <begin position="15"/>
        <end position="92"/>
    </location>
</feature>
<dbReference type="InterPro" id="IPR001478">
    <property type="entry name" value="PDZ"/>
</dbReference>
<organism evidence="3 4">
    <name type="scientific">Bursaphelenchus xylophilus</name>
    <name type="common">Pinewood nematode worm</name>
    <name type="synonym">Aphelenchoides xylophilus</name>
    <dbReference type="NCBI Taxonomy" id="6326"/>
    <lineage>
        <taxon>Eukaryota</taxon>
        <taxon>Metazoa</taxon>
        <taxon>Ecdysozoa</taxon>
        <taxon>Nematoda</taxon>
        <taxon>Chromadorea</taxon>
        <taxon>Rhabditida</taxon>
        <taxon>Tylenchina</taxon>
        <taxon>Tylenchomorpha</taxon>
        <taxon>Aphelenchoidea</taxon>
        <taxon>Aphelenchoididae</taxon>
        <taxon>Bursaphelenchus</taxon>
    </lineage>
</organism>
<reference evidence="3" key="1">
    <citation type="submission" date="2020-09" db="EMBL/GenBank/DDBJ databases">
        <authorList>
            <person name="Kikuchi T."/>
        </authorList>
    </citation>
    <scope>NUCLEOTIDE SEQUENCE</scope>
    <source>
        <strain evidence="3">Ka4C1</strain>
    </source>
</reference>
<feature type="region of interest" description="Disordered" evidence="1">
    <location>
        <begin position="134"/>
        <end position="159"/>
    </location>
</feature>
<dbReference type="Proteomes" id="UP000659654">
    <property type="component" value="Unassembled WGS sequence"/>
</dbReference>
<comment type="caution">
    <text evidence="3">The sequence shown here is derived from an EMBL/GenBank/DDBJ whole genome shotgun (WGS) entry which is preliminary data.</text>
</comment>
<evidence type="ECO:0000256" key="1">
    <source>
        <dbReference type="SAM" id="MobiDB-lite"/>
    </source>
</evidence>
<dbReference type="EMBL" id="CAJFCV020000004">
    <property type="protein sequence ID" value="CAG9113835.1"/>
    <property type="molecule type" value="Genomic_DNA"/>
</dbReference>
<dbReference type="OrthoDB" id="5911912at2759"/>
<gene>
    <name evidence="3" type="ORF">BXYJ_LOCUS8265</name>
</gene>
<dbReference type="InterPro" id="IPR036034">
    <property type="entry name" value="PDZ_sf"/>
</dbReference>
<sequence length="200" mass="22442">MAESSTSASQRKLDVITLRMARLDPKVPWGFTVRPPGVVDKVQGAGLADRAGLQSGDHIDEIQGESSPTFIRVTELINEPNNQLDLTVLREPTVTRIWRPNVTDLTNNQVRNRVQNANERNVKVSLEHQKLQPDQIRGFNSGPRQFGSNPQPAQKSDNQMRSEVLKMIQENEQHRGQRPQNFGSNKGLLPNCFCCGRPIV</sequence>
<dbReference type="Proteomes" id="UP000582659">
    <property type="component" value="Unassembled WGS sequence"/>
</dbReference>
<accession>A0A7I8XDI5</accession>
<dbReference type="PROSITE" id="PS50106">
    <property type="entry name" value="PDZ"/>
    <property type="match status" value="1"/>
</dbReference>
<dbReference type="AlphaFoldDB" id="A0A7I8XDI5"/>
<evidence type="ECO:0000313" key="3">
    <source>
        <dbReference type="EMBL" id="CAD5224882.1"/>
    </source>
</evidence>
<proteinExistence type="predicted"/>
<evidence type="ECO:0000313" key="4">
    <source>
        <dbReference type="Proteomes" id="UP000659654"/>
    </source>
</evidence>
<dbReference type="EMBL" id="CAJFDI010000004">
    <property type="protein sequence ID" value="CAD5224882.1"/>
    <property type="molecule type" value="Genomic_DNA"/>
</dbReference>
<protein>
    <submittedName>
        <fullName evidence="3">(pine wood nematode) hypothetical protein</fullName>
    </submittedName>
</protein>
<keyword evidence="4" id="KW-1185">Reference proteome</keyword>